<dbReference type="InterPro" id="IPR019587">
    <property type="entry name" value="Polyketide_cyclase/dehydratase"/>
</dbReference>
<dbReference type="AlphaFoldDB" id="A0A0S2K6D9"/>
<reference evidence="1 2" key="1">
    <citation type="submission" date="2015-11" db="EMBL/GenBank/DDBJ databases">
        <authorList>
            <person name="Zhang Y."/>
            <person name="Guo Z."/>
        </authorList>
    </citation>
    <scope>NUCLEOTIDE SEQUENCE [LARGE SCALE GENOMIC DNA]</scope>
    <source>
        <strain evidence="1 2">KCTC 12086</strain>
    </source>
</reference>
<dbReference type="Pfam" id="PF10604">
    <property type="entry name" value="Polyketide_cyc2"/>
    <property type="match status" value="1"/>
</dbReference>
<protein>
    <submittedName>
        <fullName evidence="1">Polyketide cyclase / dehydrase and lipid transport</fullName>
    </submittedName>
</protein>
<dbReference type="Proteomes" id="UP000061457">
    <property type="component" value="Chromosome II"/>
</dbReference>
<dbReference type="EMBL" id="CP013188">
    <property type="protein sequence ID" value="ALO44023.1"/>
    <property type="molecule type" value="Genomic_DNA"/>
</dbReference>
<dbReference type="PATRIC" id="fig|161398.10.peg.3618"/>
<dbReference type="STRING" id="161398.PP2015_3549"/>
<organism evidence="1 2">
    <name type="scientific">Pseudoalteromonas phenolica</name>
    <dbReference type="NCBI Taxonomy" id="161398"/>
    <lineage>
        <taxon>Bacteria</taxon>
        <taxon>Pseudomonadati</taxon>
        <taxon>Pseudomonadota</taxon>
        <taxon>Gammaproteobacteria</taxon>
        <taxon>Alteromonadales</taxon>
        <taxon>Pseudoalteromonadaceae</taxon>
        <taxon>Pseudoalteromonas</taxon>
    </lineage>
</organism>
<dbReference type="KEGG" id="pphe:PP2015_3549"/>
<keyword evidence="2" id="KW-1185">Reference proteome</keyword>
<accession>A0A0S2K6D9</accession>
<name>A0A0S2K6D9_9GAMM</name>
<dbReference type="OrthoDB" id="4459407at2"/>
<dbReference type="RefSeq" id="WP_058031912.1">
    <property type="nucleotide sequence ID" value="NZ_CP013188.1"/>
</dbReference>
<proteinExistence type="predicted"/>
<evidence type="ECO:0000313" key="2">
    <source>
        <dbReference type="Proteomes" id="UP000061457"/>
    </source>
</evidence>
<gene>
    <name evidence="1" type="ORF">PP2015_3549</name>
</gene>
<dbReference type="InterPro" id="IPR023393">
    <property type="entry name" value="START-like_dom_sf"/>
</dbReference>
<evidence type="ECO:0000313" key="1">
    <source>
        <dbReference type="EMBL" id="ALO44023.1"/>
    </source>
</evidence>
<sequence length="165" mass="18328">MKITKKTVINKPAEQVWHLVANQFDKAHLWMSPIPKSVALGEGESKLGAKMQGRICDLSDDPNGAKVKEVITAYDELSMSISFDVLPVNNPAVIPIKQNHVQMTVRTLGVNHCEVCWTASPSLKWFAYPFYPLLRLVFPVAFGKLLNGLKEYSESTNITLKATTA</sequence>
<dbReference type="CDD" id="cd07821">
    <property type="entry name" value="PYR_PYL_RCAR_like"/>
    <property type="match status" value="1"/>
</dbReference>
<dbReference type="SUPFAM" id="SSF55961">
    <property type="entry name" value="Bet v1-like"/>
    <property type="match status" value="1"/>
</dbReference>
<dbReference type="Gene3D" id="3.30.530.20">
    <property type="match status" value="1"/>
</dbReference>